<sequence length="621" mass="68378">MKELLDTDRVNFLVWRYLLESNYRETAAKLQKEWRIRAPHQQFDFAPHVHNYALVSLLNKGLVYEDFQREFDAVSQQVPHDVPATVEATARGVFGPLKFEPAPNDAEDEDESEQEPEELNDGSRKRPMDRQHHGLPNGSPANKRQRLLSNGCENGADSATTPMDIDNGPDNNHAYPSPLEGEQAVSPLPHTEGPEQGTQVEKVHELTPETVFLQLGGAESSAASPTRANENPIVLHCEWNPQNPSILAAAGTDALARVWTVSRGAATPQLQAPDSESLPDHVDSAGTLTTRPFKNLLEDEVSRNATVSAMAWNWSGDAISLAVENDGRARICIWGLDGTIVRKIDGVEPPVIKLRWSPNNDFILGISPENRGTLITIYSSSKENSMSHLLSDHELVGDLDAAWISDTEFILCGGDCLIGLRCTEDKILPGREFHTGKDEAFSQVQFDWRTKLIATATEKGIIDLWDESGQRKSISAHMGLIPALQWQPLKAEPAEDERLLASGGEDGAICIWNVRSPESKPKYSMTMSLPILGLSMTPDGAFIAGATSDKILIWKVGEHAIPRASWSRVPHPGWQSPSPKANPETEEDFLPCLGWNAEGQKLVYGANGRVSTRNAQKTAWD</sequence>
<name>A0AAE0HY87_9PEZI</name>
<dbReference type="Gene3D" id="2.130.10.10">
    <property type="entry name" value="YVTN repeat-like/Quinoprotein amine dehydrogenase"/>
    <property type="match status" value="1"/>
</dbReference>
<dbReference type="InterPro" id="IPR019775">
    <property type="entry name" value="WD40_repeat_CS"/>
</dbReference>
<dbReference type="InterPro" id="IPR036322">
    <property type="entry name" value="WD40_repeat_dom_sf"/>
</dbReference>
<feature type="repeat" description="WD" evidence="5">
    <location>
        <begin position="474"/>
        <end position="522"/>
    </location>
</feature>
<feature type="compositionally biased region" description="Polar residues" evidence="6">
    <location>
        <begin position="139"/>
        <end position="161"/>
    </location>
</feature>
<dbReference type="SMART" id="SM00320">
    <property type="entry name" value="WD40"/>
    <property type="match status" value="5"/>
</dbReference>
<dbReference type="Gene3D" id="1.20.960.30">
    <property type="match status" value="1"/>
</dbReference>
<keyword evidence="3" id="KW-0677">Repeat</keyword>
<reference evidence="7" key="1">
    <citation type="journal article" date="2023" name="Mol. Phylogenet. Evol.">
        <title>Genome-scale phylogeny and comparative genomics of the fungal order Sordariales.</title>
        <authorList>
            <person name="Hensen N."/>
            <person name="Bonometti L."/>
            <person name="Westerberg I."/>
            <person name="Brannstrom I.O."/>
            <person name="Guillou S."/>
            <person name="Cros-Aarteil S."/>
            <person name="Calhoun S."/>
            <person name="Haridas S."/>
            <person name="Kuo A."/>
            <person name="Mondo S."/>
            <person name="Pangilinan J."/>
            <person name="Riley R."/>
            <person name="LaButti K."/>
            <person name="Andreopoulos B."/>
            <person name="Lipzen A."/>
            <person name="Chen C."/>
            <person name="Yan M."/>
            <person name="Daum C."/>
            <person name="Ng V."/>
            <person name="Clum A."/>
            <person name="Steindorff A."/>
            <person name="Ohm R.A."/>
            <person name="Martin F."/>
            <person name="Silar P."/>
            <person name="Natvig D.O."/>
            <person name="Lalanne C."/>
            <person name="Gautier V."/>
            <person name="Ament-Velasquez S.L."/>
            <person name="Kruys A."/>
            <person name="Hutchinson M.I."/>
            <person name="Powell A.J."/>
            <person name="Barry K."/>
            <person name="Miller A.N."/>
            <person name="Grigoriev I.V."/>
            <person name="Debuchy R."/>
            <person name="Gladieux P."/>
            <person name="Hiltunen Thoren M."/>
            <person name="Johannesson H."/>
        </authorList>
    </citation>
    <scope>NUCLEOTIDE SEQUENCE</scope>
    <source>
        <strain evidence="7">CBS 118394</strain>
    </source>
</reference>
<keyword evidence="8" id="KW-1185">Reference proteome</keyword>
<dbReference type="GO" id="GO:0034967">
    <property type="term" value="C:Set3 complex"/>
    <property type="evidence" value="ECO:0007669"/>
    <property type="project" value="TreeGrafter"/>
</dbReference>
<dbReference type="PROSITE" id="PS00678">
    <property type="entry name" value="WD_REPEATS_1"/>
    <property type="match status" value="1"/>
</dbReference>
<evidence type="ECO:0000256" key="1">
    <source>
        <dbReference type="ARBA" id="ARBA00004123"/>
    </source>
</evidence>
<dbReference type="InterPro" id="IPR045183">
    <property type="entry name" value="Ebi-like"/>
</dbReference>
<dbReference type="Pfam" id="PF08513">
    <property type="entry name" value="LisH"/>
    <property type="match status" value="1"/>
</dbReference>
<evidence type="ECO:0000256" key="3">
    <source>
        <dbReference type="ARBA" id="ARBA00022737"/>
    </source>
</evidence>
<evidence type="ECO:0000313" key="8">
    <source>
        <dbReference type="Proteomes" id="UP001283341"/>
    </source>
</evidence>
<dbReference type="GO" id="GO:0003714">
    <property type="term" value="F:transcription corepressor activity"/>
    <property type="evidence" value="ECO:0007669"/>
    <property type="project" value="InterPro"/>
</dbReference>
<dbReference type="SUPFAM" id="SSF50978">
    <property type="entry name" value="WD40 repeat-like"/>
    <property type="match status" value="1"/>
</dbReference>
<keyword evidence="2 5" id="KW-0853">WD repeat</keyword>
<evidence type="ECO:0000256" key="6">
    <source>
        <dbReference type="SAM" id="MobiDB-lite"/>
    </source>
</evidence>
<dbReference type="PROSITE" id="PS50082">
    <property type="entry name" value="WD_REPEATS_2"/>
    <property type="match status" value="1"/>
</dbReference>
<dbReference type="PROSITE" id="PS50896">
    <property type="entry name" value="LISH"/>
    <property type="match status" value="1"/>
</dbReference>
<dbReference type="InterPro" id="IPR015943">
    <property type="entry name" value="WD40/YVTN_repeat-like_dom_sf"/>
</dbReference>
<dbReference type="InterPro" id="IPR006594">
    <property type="entry name" value="LisH"/>
</dbReference>
<evidence type="ECO:0000256" key="2">
    <source>
        <dbReference type="ARBA" id="ARBA00022574"/>
    </source>
</evidence>
<dbReference type="PANTHER" id="PTHR22846">
    <property type="entry name" value="WD40 REPEAT PROTEIN"/>
    <property type="match status" value="1"/>
</dbReference>
<evidence type="ECO:0000313" key="7">
    <source>
        <dbReference type="EMBL" id="KAK3315118.1"/>
    </source>
</evidence>
<dbReference type="EMBL" id="JAUEDM010000006">
    <property type="protein sequence ID" value="KAK3315118.1"/>
    <property type="molecule type" value="Genomic_DNA"/>
</dbReference>
<accession>A0AAE0HY87</accession>
<gene>
    <name evidence="7" type="ORF">B0H66DRAFT_334388</name>
</gene>
<reference evidence="7" key="2">
    <citation type="submission" date="2023-06" db="EMBL/GenBank/DDBJ databases">
        <authorList>
            <consortium name="Lawrence Berkeley National Laboratory"/>
            <person name="Haridas S."/>
            <person name="Hensen N."/>
            <person name="Bonometti L."/>
            <person name="Westerberg I."/>
            <person name="Brannstrom I.O."/>
            <person name="Guillou S."/>
            <person name="Cros-Aarteil S."/>
            <person name="Calhoun S."/>
            <person name="Kuo A."/>
            <person name="Mondo S."/>
            <person name="Pangilinan J."/>
            <person name="Riley R."/>
            <person name="Labutti K."/>
            <person name="Andreopoulos B."/>
            <person name="Lipzen A."/>
            <person name="Chen C."/>
            <person name="Yanf M."/>
            <person name="Daum C."/>
            <person name="Ng V."/>
            <person name="Clum A."/>
            <person name="Steindorff A."/>
            <person name="Ohm R."/>
            <person name="Martin F."/>
            <person name="Silar P."/>
            <person name="Natvig D."/>
            <person name="Lalanne C."/>
            <person name="Gautier V."/>
            <person name="Ament-Velasquez S.L."/>
            <person name="Kruys A."/>
            <person name="Hutchinson M.I."/>
            <person name="Powell A.J."/>
            <person name="Barry K."/>
            <person name="Miller A.N."/>
            <person name="Grigoriev I.V."/>
            <person name="Debuchy R."/>
            <person name="Gladieux P."/>
            <person name="Thoren M.H."/>
            <person name="Johannesson H."/>
        </authorList>
    </citation>
    <scope>NUCLEOTIDE SEQUENCE</scope>
    <source>
        <strain evidence="7">CBS 118394</strain>
    </source>
</reference>
<feature type="region of interest" description="Disordered" evidence="6">
    <location>
        <begin position="568"/>
        <end position="587"/>
    </location>
</feature>
<comment type="caution">
    <text evidence="7">The sequence shown here is derived from an EMBL/GenBank/DDBJ whole genome shotgun (WGS) entry which is preliminary data.</text>
</comment>
<evidence type="ECO:0000256" key="5">
    <source>
        <dbReference type="PROSITE-ProRule" id="PRU00221"/>
    </source>
</evidence>
<dbReference type="PANTHER" id="PTHR22846:SF2">
    <property type="entry name" value="F-BOX-LIKE_WD REPEAT-CONTAINING PROTEIN EBI"/>
    <property type="match status" value="1"/>
</dbReference>
<organism evidence="7 8">
    <name type="scientific">Apodospora peruviana</name>
    <dbReference type="NCBI Taxonomy" id="516989"/>
    <lineage>
        <taxon>Eukaryota</taxon>
        <taxon>Fungi</taxon>
        <taxon>Dikarya</taxon>
        <taxon>Ascomycota</taxon>
        <taxon>Pezizomycotina</taxon>
        <taxon>Sordariomycetes</taxon>
        <taxon>Sordariomycetidae</taxon>
        <taxon>Sordariales</taxon>
        <taxon>Lasiosphaeriaceae</taxon>
        <taxon>Apodospora</taxon>
    </lineage>
</organism>
<evidence type="ECO:0000256" key="4">
    <source>
        <dbReference type="ARBA" id="ARBA00023242"/>
    </source>
</evidence>
<dbReference type="GO" id="GO:0006357">
    <property type="term" value="P:regulation of transcription by RNA polymerase II"/>
    <property type="evidence" value="ECO:0007669"/>
    <property type="project" value="TreeGrafter"/>
</dbReference>
<dbReference type="SMART" id="SM00667">
    <property type="entry name" value="LisH"/>
    <property type="match status" value="1"/>
</dbReference>
<feature type="compositionally biased region" description="Basic and acidic residues" evidence="6">
    <location>
        <begin position="121"/>
        <end position="132"/>
    </location>
</feature>
<dbReference type="Pfam" id="PF00400">
    <property type="entry name" value="WD40"/>
    <property type="match status" value="1"/>
</dbReference>
<feature type="region of interest" description="Disordered" evidence="6">
    <location>
        <begin position="93"/>
        <end position="201"/>
    </location>
</feature>
<keyword evidence="4" id="KW-0539">Nucleus</keyword>
<feature type="compositionally biased region" description="Acidic residues" evidence="6">
    <location>
        <begin position="105"/>
        <end position="120"/>
    </location>
</feature>
<dbReference type="Proteomes" id="UP001283341">
    <property type="component" value="Unassembled WGS sequence"/>
</dbReference>
<protein>
    <submittedName>
        <fullName evidence="7">WD40-repeat-containing domain protein</fullName>
    </submittedName>
</protein>
<comment type="subcellular location">
    <subcellularLocation>
        <location evidence="1">Nucleus</location>
    </subcellularLocation>
</comment>
<dbReference type="AlphaFoldDB" id="A0AAE0HY87"/>
<dbReference type="InterPro" id="IPR001680">
    <property type="entry name" value="WD40_rpt"/>
</dbReference>
<proteinExistence type="predicted"/>